<organism evidence="5 6">
    <name type="scientific">Gaiella occulta</name>
    <dbReference type="NCBI Taxonomy" id="1002870"/>
    <lineage>
        <taxon>Bacteria</taxon>
        <taxon>Bacillati</taxon>
        <taxon>Actinomycetota</taxon>
        <taxon>Thermoleophilia</taxon>
        <taxon>Gaiellales</taxon>
        <taxon>Gaiellaceae</taxon>
        <taxon>Gaiella</taxon>
    </lineage>
</organism>
<evidence type="ECO:0000256" key="1">
    <source>
        <dbReference type="ARBA" id="ARBA00022898"/>
    </source>
</evidence>
<dbReference type="PROSITE" id="PS01211">
    <property type="entry name" value="UPF0001"/>
    <property type="match status" value="1"/>
</dbReference>
<reference evidence="6" key="2">
    <citation type="journal article" date="2019" name="MicrobiologyOpen">
        <title>High-quality draft genome sequence of Gaiella occulta isolated from a 150 meter deep mineral water borehole and comparison with the genome sequences of other deep-branching lineages of the phylum Actinobacteria.</title>
        <authorList>
            <person name="Severino R."/>
            <person name="Froufe H.J.C."/>
            <person name="Barroso C."/>
            <person name="Albuquerque L."/>
            <person name="Lobo-da-Cunha A."/>
            <person name="da Costa M.S."/>
            <person name="Egas C."/>
        </authorList>
    </citation>
    <scope>NUCLEOTIDE SEQUENCE [LARGE SCALE GENOMIC DNA]</scope>
    <source>
        <strain evidence="6">F2-233</strain>
    </source>
</reference>
<comment type="cofactor">
    <cofactor evidence="2">
        <name>pyridoxal 5'-phosphate</name>
        <dbReference type="ChEBI" id="CHEBI:597326"/>
    </cofactor>
</comment>
<protein>
    <submittedName>
        <fullName evidence="5">Putative enzyme with a TIM-barrel fold</fullName>
    </submittedName>
</protein>
<dbReference type="PANTHER" id="PTHR10146:SF14">
    <property type="entry name" value="PYRIDOXAL PHOSPHATE HOMEOSTASIS PROTEIN"/>
    <property type="match status" value="1"/>
</dbReference>
<dbReference type="GO" id="GO:0030170">
    <property type="term" value="F:pyridoxal phosphate binding"/>
    <property type="evidence" value="ECO:0007669"/>
    <property type="project" value="InterPro"/>
</dbReference>
<name>A0A7M2Z088_9ACTN</name>
<evidence type="ECO:0000256" key="2">
    <source>
        <dbReference type="PIRSR" id="PIRSR004848-1"/>
    </source>
</evidence>
<dbReference type="Proteomes" id="UP000254134">
    <property type="component" value="Unassembled WGS sequence"/>
</dbReference>
<evidence type="ECO:0000313" key="5">
    <source>
        <dbReference type="EMBL" id="RDI75193.1"/>
    </source>
</evidence>
<dbReference type="PANTHER" id="PTHR10146">
    <property type="entry name" value="PROLINE SYNTHETASE CO-TRANSCRIBED BACTERIAL HOMOLOG PROTEIN"/>
    <property type="match status" value="1"/>
</dbReference>
<comment type="similarity">
    <text evidence="3">Belongs to the pyridoxal phosphate-binding protein YggS/PROSC family.</text>
</comment>
<dbReference type="InterPro" id="IPR029066">
    <property type="entry name" value="PLP-binding_barrel"/>
</dbReference>
<proteinExistence type="inferred from homology"/>
<comment type="caution">
    <text evidence="5">The sequence shown here is derived from an EMBL/GenBank/DDBJ whole genome shotgun (WGS) entry which is preliminary data.</text>
</comment>
<dbReference type="InterPro" id="IPR011078">
    <property type="entry name" value="PyrdxlP_homeostasis"/>
</dbReference>
<evidence type="ECO:0000259" key="4">
    <source>
        <dbReference type="Pfam" id="PF01168"/>
    </source>
</evidence>
<dbReference type="RefSeq" id="WP_181813379.1">
    <property type="nucleotide sequence ID" value="NZ_QQZY01000002.1"/>
</dbReference>
<dbReference type="PIRSF" id="PIRSF004848">
    <property type="entry name" value="YBL036c_PLPDEIII"/>
    <property type="match status" value="1"/>
</dbReference>
<accession>A0A7M2Z088</accession>
<dbReference type="EMBL" id="QQZY01000002">
    <property type="protein sequence ID" value="RDI75193.1"/>
    <property type="molecule type" value="Genomic_DNA"/>
</dbReference>
<dbReference type="SUPFAM" id="SSF51419">
    <property type="entry name" value="PLP-binding barrel"/>
    <property type="match status" value="1"/>
</dbReference>
<dbReference type="AlphaFoldDB" id="A0A7M2Z088"/>
<dbReference type="Gene3D" id="3.20.20.10">
    <property type="entry name" value="Alanine racemase"/>
    <property type="match status" value="1"/>
</dbReference>
<reference evidence="5 6" key="1">
    <citation type="submission" date="2018-07" db="EMBL/GenBank/DDBJ databases">
        <title>High-quality-draft genome sequence of Gaiella occulta.</title>
        <authorList>
            <person name="Severino R."/>
            <person name="Froufe H.J.C."/>
            <person name="Rainey F.A."/>
            <person name="Barroso C."/>
            <person name="Albuquerque L."/>
            <person name="Lobo-Da-Cunha A."/>
            <person name="Da Costa M.S."/>
            <person name="Egas C."/>
        </authorList>
    </citation>
    <scope>NUCLEOTIDE SEQUENCE [LARGE SCALE GENOMIC DNA]</scope>
    <source>
        <strain evidence="5 6">F2-233</strain>
    </source>
</reference>
<keyword evidence="1 2" id="KW-0663">Pyridoxal phosphate</keyword>
<gene>
    <name evidence="5" type="ORF">Gocc_0991</name>
</gene>
<dbReference type="CDD" id="cd00635">
    <property type="entry name" value="PLPDE_III_YBL036c_like"/>
    <property type="match status" value="1"/>
</dbReference>
<feature type="modified residue" description="N6-(pyridoxal phosphate)lysine" evidence="2">
    <location>
        <position position="28"/>
    </location>
</feature>
<evidence type="ECO:0000256" key="3">
    <source>
        <dbReference type="RuleBase" id="RU004514"/>
    </source>
</evidence>
<dbReference type="Pfam" id="PF01168">
    <property type="entry name" value="Ala_racemase_N"/>
    <property type="match status" value="1"/>
</dbReference>
<sequence length="196" mass="21643">MNADAVRAAYEAIRAEAGPGVTVVAATKYVPLEDMAALVEAGIEVVGENRAQDMVRKHDRYGDAFRWHFIGTLQSNKVKLVNGVCELVHSLDSHSAARRLTVPALLEVNLAGESSKSGVAEREIEEYMERYPLIRGLMTMPPFAQDPEQSRPTFRRLAQLARDFGLPDISMGTSQDWRVAVEEGATLIRVGSTLFR</sequence>
<keyword evidence="6" id="KW-1185">Reference proteome</keyword>
<dbReference type="InterPro" id="IPR001608">
    <property type="entry name" value="Ala_racemase_N"/>
</dbReference>
<evidence type="ECO:0000313" key="6">
    <source>
        <dbReference type="Proteomes" id="UP000254134"/>
    </source>
</evidence>
<feature type="domain" description="Alanine racemase N-terminal" evidence="4">
    <location>
        <begin position="2"/>
        <end position="195"/>
    </location>
</feature>